<dbReference type="EMBL" id="QJKJ01006864">
    <property type="protein sequence ID" value="RDX85142.1"/>
    <property type="molecule type" value="Genomic_DNA"/>
</dbReference>
<dbReference type="AlphaFoldDB" id="A0A371G3M7"/>
<dbReference type="GO" id="GO:0003676">
    <property type="term" value="F:nucleic acid binding"/>
    <property type="evidence" value="ECO:0007669"/>
    <property type="project" value="InterPro"/>
</dbReference>
<dbReference type="PANTHER" id="PTHR48475:SF1">
    <property type="entry name" value="RNASE H TYPE-1 DOMAIN-CONTAINING PROTEIN"/>
    <property type="match status" value="1"/>
</dbReference>
<name>A0A371G3M7_MUCPR</name>
<proteinExistence type="predicted"/>
<sequence>MALLEYDIVYVNQKAVKGSVLAEHLAYHPLAESQPLFHEFSDEHIMAATSIEPQSEEWTMWFDGASNLLGFDCTNYMAEYEACTMGLTMALKHQVKKLKVFGDSTLVIYQLHGEWET</sequence>
<reference evidence="2" key="1">
    <citation type="submission" date="2018-05" db="EMBL/GenBank/DDBJ databases">
        <title>Draft genome of Mucuna pruriens seed.</title>
        <authorList>
            <person name="Nnadi N.E."/>
            <person name="Vos R."/>
            <person name="Hasami M.H."/>
            <person name="Devisetty U.K."/>
            <person name="Aguiy J.C."/>
        </authorList>
    </citation>
    <scope>NUCLEOTIDE SEQUENCE [LARGE SCALE GENOMIC DNA]</scope>
    <source>
        <strain evidence="2">JCA_2017</strain>
    </source>
</reference>
<protein>
    <recommendedName>
        <fullName evidence="1">RNase H type-1 domain-containing protein</fullName>
    </recommendedName>
</protein>
<dbReference type="InterPro" id="IPR002156">
    <property type="entry name" value="RNaseH_domain"/>
</dbReference>
<keyword evidence="3" id="KW-1185">Reference proteome</keyword>
<dbReference type="OrthoDB" id="1730907at2759"/>
<dbReference type="Gene3D" id="3.30.420.10">
    <property type="entry name" value="Ribonuclease H-like superfamily/Ribonuclease H"/>
    <property type="match status" value="1"/>
</dbReference>
<accession>A0A371G3M7</accession>
<dbReference type="SUPFAM" id="SSF53098">
    <property type="entry name" value="Ribonuclease H-like"/>
    <property type="match status" value="1"/>
</dbReference>
<evidence type="ECO:0000313" key="2">
    <source>
        <dbReference type="EMBL" id="RDX85142.1"/>
    </source>
</evidence>
<comment type="caution">
    <text evidence="2">The sequence shown here is derived from an EMBL/GenBank/DDBJ whole genome shotgun (WGS) entry which is preliminary data.</text>
</comment>
<feature type="domain" description="RNase H type-1" evidence="1">
    <location>
        <begin position="54"/>
        <end position="117"/>
    </location>
</feature>
<dbReference type="InterPro" id="IPR012337">
    <property type="entry name" value="RNaseH-like_sf"/>
</dbReference>
<evidence type="ECO:0000259" key="1">
    <source>
        <dbReference type="PROSITE" id="PS50879"/>
    </source>
</evidence>
<dbReference type="PANTHER" id="PTHR48475">
    <property type="entry name" value="RIBONUCLEASE H"/>
    <property type="match status" value="1"/>
</dbReference>
<feature type="non-terminal residue" evidence="2">
    <location>
        <position position="1"/>
    </location>
</feature>
<organism evidence="2 3">
    <name type="scientific">Mucuna pruriens</name>
    <name type="common">Velvet bean</name>
    <name type="synonym">Dolichos pruriens</name>
    <dbReference type="NCBI Taxonomy" id="157652"/>
    <lineage>
        <taxon>Eukaryota</taxon>
        <taxon>Viridiplantae</taxon>
        <taxon>Streptophyta</taxon>
        <taxon>Embryophyta</taxon>
        <taxon>Tracheophyta</taxon>
        <taxon>Spermatophyta</taxon>
        <taxon>Magnoliopsida</taxon>
        <taxon>eudicotyledons</taxon>
        <taxon>Gunneridae</taxon>
        <taxon>Pentapetalae</taxon>
        <taxon>rosids</taxon>
        <taxon>fabids</taxon>
        <taxon>Fabales</taxon>
        <taxon>Fabaceae</taxon>
        <taxon>Papilionoideae</taxon>
        <taxon>50 kb inversion clade</taxon>
        <taxon>NPAAA clade</taxon>
        <taxon>indigoferoid/millettioid clade</taxon>
        <taxon>Phaseoleae</taxon>
        <taxon>Mucuna</taxon>
    </lineage>
</organism>
<dbReference type="Pfam" id="PF13456">
    <property type="entry name" value="RVT_3"/>
    <property type="match status" value="1"/>
</dbReference>
<dbReference type="GO" id="GO:0004523">
    <property type="term" value="F:RNA-DNA hybrid ribonuclease activity"/>
    <property type="evidence" value="ECO:0007669"/>
    <property type="project" value="InterPro"/>
</dbReference>
<dbReference type="Proteomes" id="UP000257109">
    <property type="component" value="Unassembled WGS sequence"/>
</dbReference>
<dbReference type="PROSITE" id="PS50879">
    <property type="entry name" value="RNASE_H_1"/>
    <property type="match status" value="1"/>
</dbReference>
<gene>
    <name evidence="2" type="ORF">CR513_33699</name>
</gene>
<evidence type="ECO:0000313" key="3">
    <source>
        <dbReference type="Proteomes" id="UP000257109"/>
    </source>
</evidence>
<dbReference type="InterPro" id="IPR036397">
    <property type="entry name" value="RNaseH_sf"/>
</dbReference>